<feature type="region of interest" description="Disordered" evidence="2">
    <location>
        <begin position="1"/>
        <end position="26"/>
    </location>
</feature>
<dbReference type="AlphaFoldDB" id="A0A523UWN7"/>
<evidence type="ECO:0000259" key="3">
    <source>
        <dbReference type="Pfam" id="PF12850"/>
    </source>
</evidence>
<proteinExistence type="inferred from homology"/>
<dbReference type="GO" id="GO:0016791">
    <property type="term" value="F:phosphatase activity"/>
    <property type="evidence" value="ECO:0007669"/>
    <property type="project" value="TreeGrafter"/>
</dbReference>
<dbReference type="Gene3D" id="3.60.21.10">
    <property type="match status" value="1"/>
</dbReference>
<dbReference type="GO" id="GO:0005737">
    <property type="term" value="C:cytoplasm"/>
    <property type="evidence" value="ECO:0007669"/>
    <property type="project" value="TreeGrafter"/>
</dbReference>
<evidence type="ECO:0000313" key="4">
    <source>
        <dbReference type="EMBL" id="TET46937.1"/>
    </source>
</evidence>
<dbReference type="InterPro" id="IPR029052">
    <property type="entry name" value="Metallo-depent_PP-like"/>
</dbReference>
<sequence length="274" mass="30755">MLNPGFRQVRERHTGQNSEKPPRGCDKGRELISLRYALISDIHSNLEALNAVLEALEKERVDQYICLGDIVGYAADPNECTEIVREVADVAILGNHDSAALDMTRIEGFNPLARTAISWTGDTLSSKNKKYLESLSTSMVLKGGLVVHSSPSNPAMWRYIFSIDDAKMEFHHFIQRACFVGHSHQPVTFVNSKNRVIVDARASLDIEEENRYIINVGSVGQPRDLDPRASYAIYDTARKTVQIKRAEYDIETARRKIIEAGLPRFLGDRLLAGR</sequence>
<dbReference type="PIRSF" id="PIRSF000883">
    <property type="entry name" value="Pesterase_MJ0912"/>
    <property type="match status" value="1"/>
</dbReference>
<dbReference type="InterPro" id="IPR024654">
    <property type="entry name" value="Calcineurin-like_PHP_lpxH"/>
</dbReference>
<feature type="compositionally biased region" description="Basic and acidic residues" evidence="2">
    <location>
        <begin position="8"/>
        <end position="26"/>
    </location>
</feature>
<evidence type="ECO:0000256" key="2">
    <source>
        <dbReference type="SAM" id="MobiDB-lite"/>
    </source>
</evidence>
<dbReference type="PANTHER" id="PTHR42850">
    <property type="entry name" value="METALLOPHOSPHOESTERASE"/>
    <property type="match status" value="1"/>
</dbReference>
<name>A0A523UWN7_UNCT6</name>
<dbReference type="EMBL" id="SOJN01000038">
    <property type="protein sequence ID" value="TET46937.1"/>
    <property type="molecule type" value="Genomic_DNA"/>
</dbReference>
<dbReference type="CDD" id="cd00838">
    <property type="entry name" value="MPP_superfamily"/>
    <property type="match status" value="1"/>
</dbReference>
<dbReference type="Proteomes" id="UP000315525">
    <property type="component" value="Unassembled WGS sequence"/>
</dbReference>
<comment type="similarity">
    <text evidence="1">Belongs to the metallophosphoesterase superfamily. YfcE family.</text>
</comment>
<gene>
    <name evidence="4" type="ORF">E3J62_02945</name>
</gene>
<dbReference type="PANTHER" id="PTHR42850:SF2">
    <property type="entry name" value="BLL5683 PROTEIN"/>
    <property type="match status" value="1"/>
</dbReference>
<protein>
    <submittedName>
        <fullName evidence="4">Metallophosphoesterase</fullName>
    </submittedName>
</protein>
<evidence type="ECO:0000256" key="1">
    <source>
        <dbReference type="ARBA" id="ARBA00008950"/>
    </source>
</evidence>
<dbReference type="SUPFAM" id="SSF56300">
    <property type="entry name" value="Metallo-dependent phosphatases"/>
    <property type="match status" value="1"/>
</dbReference>
<dbReference type="InterPro" id="IPR050126">
    <property type="entry name" value="Ap4A_hydrolase"/>
</dbReference>
<organism evidence="4 5">
    <name type="scientific">candidate division TA06 bacterium</name>
    <dbReference type="NCBI Taxonomy" id="2250710"/>
    <lineage>
        <taxon>Bacteria</taxon>
        <taxon>Bacteria division TA06</taxon>
    </lineage>
</organism>
<reference evidence="4 5" key="1">
    <citation type="submission" date="2019-03" db="EMBL/GenBank/DDBJ databases">
        <title>Metabolic potential of uncultured bacteria and archaea associated with petroleum seepage in deep-sea sediments.</title>
        <authorList>
            <person name="Dong X."/>
            <person name="Hubert C."/>
        </authorList>
    </citation>
    <scope>NUCLEOTIDE SEQUENCE [LARGE SCALE GENOMIC DNA]</scope>
    <source>
        <strain evidence="4">E44_bin18</strain>
    </source>
</reference>
<dbReference type="Pfam" id="PF12850">
    <property type="entry name" value="Metallophos_2"/>
    <property type="match status" value="1"/>
</dbReference>
<comment type="caution">
    <text evidence="4">The sequence shown here is derived from an EMBL/GenBank/DDBJ whole genome shotgun (WGS) entry which is preliminary data.</text>
</comment>
<evidence type="ECO:0000313" key="5">
    <source>
        <dbReference type="Proteomes" id="UP000315525"/>
    </source>
</evidence>
<accession>A0A523UWN7</accession>
<dbReference type="InterPro" id="IPR011152">
    <property type="entry name" value="Pesterase_MJ0912"/>
</dbReference>
<feature type="domain" description="Calcineurin-like phosphoesterase" evidence="3">
    <location>
        <begin position="35"/>
        <end position="237"/>
    </location>
</feature>